<reference evidence="1 2" key="1">
    <citation type="submission" date="2021-03" db="EMBL/GenBank/DDBJ databases">
        <title>Sequencing the genomes of 1000 actinobacteria strains.</title>
        <authorList>
            <person name="Klenk H.-P."/>
        </authorList>
    </citation>
    <scope>NUCLEOTIDE SEQUENCE [LARGE SCALE GENOMIC DNA]</scope>
    <source>
        <strain evidence="1 2">DSM 15454</strain>
    </source>
</reference>
<sequence>METAPVDLQSPDKQFTEWQWLMGPKGFPMAGDVAGGFDSGCLTDTP</sequence>
<evidence type="ECO:0000313" key="1">
    <source>
        <dbReference type="EMBL" id="MBP2373127.1"/>
    </source>
</evidence>
<proteinExistence type="predicted"/>
<evidence type="ECO:0000313" key="2">
    <source>
        <dbReference type="Proteomes" id="UP000766570"/>
    </source>
</evidence>
<dbReference type="RefSeq" id="WP_209906348.1">
    <property type="nucleotide sequence ID" value="NZ_JAGIOE010000001.1"/>
</dbReference>
<gene>
    <name evidence="1" type="ORF">JOF46_001039</name>
</gene>
<name>A0ABS4WAA5_9MICC</name>
<dbReference type="Proteomes" id="UP000766570">
    <property type="component" value="Unassembled WGS sequence"/>
</dbReference>
<dbReference type="EMBL" id="JAGIOE010000001">
    <property type="protein sequence ID" value="MBP2373127.1"/>
    <property type="molecule type" value="Genomic_DNA"/>
</dbReference>
<comment type="caution">
    <text evidence="1">The sequence shown here is derived from an EMBL/GenBank/DDBJ whole genome shotgun (WGS) entry which is preliminary data.</text>
</comment>
<keyword evidence="2" id="KW-1185">Reference proteome</keyword>
<protein>
    <submittedName>
        <fullName evidence="1">Uncharacterized protein</fullName>
    </submittedName>
</protein>
<organism evidence="1 2">
    <name type="scientific">Paeniglutamicibacter psychrophenolicus</name>
    <dbReference type="NCBI Taxonomy" id="257454"/>
    <lineage>
        <taxon>Bacteria</taxon>
        <taxon>Bacillati</taxon>
        <taxon>Actinomycetota</taxon>
        <taxon>Actinomycetes</taxon>
        <taxon>Micrococcales</taxon>
        <taxon>Micrococcaceae</taxon>
        <taxon>Paeniglutamicibacter</taxon>
    </lineage>
</organism>
<accession>A0ABS4WAA5</accession>